<proteinExistence type="predicted"/>
<sequence>MNPQYYEGAEVKGVIGQLSDTLSHSYHNVAEKVSKAVIAESYKEHTEQAQNPDNALTERVGAGFSIVGDKIGENAHKVKADAHKDAL</sequence>
<name>A0A815ZXY0_9BILA</name>
<accession>A0A815ZXY0</accession>
<organism evidence="1 2">
    <name type="scientific">Rotaria magnacalcarata</name>
    <dbReference type="NCBI Taxonomy" id="392030"/>
    <lineage>
        <taxon>Eukaryota</taxon>
        <taxon>Metazoa</taxon>
        <taxon>Spiralia</taxon>
        <taxon>Gnathifera</taxon>
        <taxon>Rotifera</taxon>
        <taxon>Eurotatoria</taxon>
        <taxon>Bdelloidea</taxon>
        <taxon>Philodinida</taxon>
        <taxon>Philodinidae</taxon>
        <taxon>Rotaria</taxon>
    </lineage>
</organism>
<reference evidence="1" key="1">
    <citation type="submission" date="2021-02" db="EMBL/GenBank/DDBJ databases">
        <authorList>
            <person name="Nowell W R."/>
        </authorList>
    </citation>
    <scope>NUCLEOTIDE SEQUENCE</scope>
</reference>
<dbReference type="Pfam" id="PF11034">
    <property type="entry name" value="Grg1"/>
    <property type="match status" value="1"/>
</dbReference>
<dbReference type="InterPro" id="IPR020100">
    <property type="entry name" value="Glc-repressible_Grg1"/>
</dbReference>
<gene>
    <name evidence="1" type="ORF">KQP761_LOCUS20989</name>
</gene>
<dbReference type="Proteomes" id="UP000663834">
    <property type="component" value="Unassembled WGS sequence"/>
</dbReference>
<evidence type="ECO:0000313" key="2">
    <source>
        <dbReference type="Proteomes" id="UP000663834"/>
    </source>
</evidence>
<evidence type="ECO:0000313" key="1">
    <source>
        <dbReference type="EMBL" id="CAF1589065.1"/>
    </source>
</evidence>
<dbReference type="AlphaFoldDB" id="A0A815ZXY0"/>
<dbReference type="OrthoDB" id="10039894at2759"/>
<comment type="caution">
    <text evidence="1">The sequence shown here is derived from an EMBL/GenBank/DDBJ whole genome shotgun (WGS) entry which is preliminary data.</text>
</comment>
<dbReference type="EMBL" id="CAJNOW010010832">
    <property type="protein sequence ID" value="CAF1589065.1"/>
    <property type="molecule type" value="Genomic_DNA"/>
</dbReference>
<protein>
    <submittedName>
        <fullName evidence="1">Uncharacterized protein</fullName>
    </submittedName>
</protein>